<dbReference type="InterPro" id="IPR006212">
    <property type="entry name" value="Furin_repeat"/>
</dbReference>
<evidence type="ECO:0000313" key="2">
    <source>
        <dbReference type="EMBL" id="VDP72708.1"/>
    </source>
</evidence>
<dbReference type="EMBL" id="UZAL01037914">
    <property type="protein sequence ID" value="VDP72708.1"/>
    <property type="molecule type" value="Genomic_DNA"/>
</dbReference>
<proteinExistence type="predicted"/>
<keyword evidence="1" id="KW-0325">Glycoprotein</keyword>
<organism evidence="2 3">
    <name type="scientific">Schistosoma mattheei</name>
    <dbReference type="NCBI Taxonomy" id="31246"/>
    <lineage>
        <taxon>Eukaryota</taxon>
        <taxon>Metazoa</taxon>
        <taxon>Spiralia</taxon>
        <taxon>Lophotrochozoa</taxon>
        <taxon>Platyhelminthes</taxon>
        <taxon>Trematoda</taxon>
        <taxon>Digenea</taxon>
        <taxon>Strigeidida</taxon>
        <taxon>Schistosomatoidea</taxon>
        <taxon>Schistosomatidae</taxon>
        <taxon>Schistosoma</taxon>
    </lineage>
</organism>
<name>A0A183PRD6_9TREM</name>
<dbReference type="SUPFAM" id="SSF57184">
    <property type="entry name" value="Growth factor receptor domain"/>
    <property type="match status" value="1"/>
</dbReference>
<sequence length="366" mass="41005">MVGPRGTFVPASIARLLRHDRQLRPPRQGSNNARELDIDLEQHVLQHADLDLYCNTLNQTNSMEITVIDGPSDNYCESLNYVCHPACKKEYGCWGPGPDQCVRCSYRRAGLYTCVQSCSNLTGYMSEQWEKQLQMSNKKNDYFGNSLTKNFHLNYHTAETEYVCVPCHPECGKSCTGPGAHECIGSCKTAWSEGQCVSECHSNTYLNIDRRICEPCQTHCHQRQLTKQPVCTGPGRHPGKGGCNKCEKFVVQSHFNQMNTEISDLSSPLTTISLLCIRGDCPPGTYLTTEVVQPDTLFAKYAEIFTSVAAVCRSCHPRCPMCTAYSLLRANEQRLGCMKCSGFWLRDACVEHCPVGKYCKCLPHIL</sequence>
<evidence type="ECO:0000313" key="3">
    <source>
        <dbReference type="Proteomes" id="UP000269396"/>
    </source>
</evidence>
<evidence type="ECO:0000256" key="1">
    <source>
        <dbReference type="ARBA" id="ARBA00023180"/>
    </source>
</evidence>
<dbReference type="Pfam" id="PF14843">
    <property type="entry name" value="GF_recep_IV"/>
    <property type="match status" value="1"/>
</dbReference>
<protein>
    <submittedName>
        <fullName evidence="2">Uncharacterized protein</fullName>
    </submittedName>
</protein>
<keyword evidence="3" id="KW-1185">Reference proteome</keyword>
<dbReference type="InterPro" id="IPR009030">
    <property type="entry name" value="Growth_fac_rcpt_cys_sf"/>
</dbReference>
<gene>
    <name evidence="2" type="ORF">SMTD_LOCUS16922</name>
</gene>
<dbReference type="STRING" id="31246.A0A183PRD6"/>
<accession>A0A183PRD6</accession>
<dbReference type="Proteomes" id="UP000269396">
    <property type="component" value="Unassembled WGS sequence"/>
</dbReference>
<dbReference type="InterPro" id="IPR032778">
    <property type="entry name" value="GF_recep_IV"/>
</dbReference>
<dbReference type="AlphaFoldDB" id="A0A183PRD6"/>
<dbReference type="SMART" id="SM00261">
    <property type="entry name" value="FU"/>
    <property type="match status" value="4"/>
</dbReference>
<dbReference type="Gene3D" id="2.10.220.10">
    <property type="entry name" value="Hormone Receptor, Insulin-like Growth Factor Receptor 1, Chain A, domain 2"/>
    <property type="match status" value="2"/>
</dbReference>
<reference evidence="2 3" key="1">
    <citation type="submission" date="2018-11" db="EMBL/GenBank/DDBJ databases">
        <authorList>
            <consortium name="Pathogen Informatics"/>
        </authorList>
    </citation>
    <scope>NUCLEOTIDE SEQUENCE [LARGE SCALE GENOMIC DNA]</scope>
    <source>
        <strain>Denwood</strain>
        <strain evidence="3">Zambia</strain>
    </source>
</reference>
<dbReference type="CDD" id="cd00064">
    <property type="entry name" value="FU"/>
    <property type="match status" value="2"/>
</dbReference>